<dbReference type="AlphaFoldDB" id="A0A382D9M2"/>
<protein>
    <submittedName>
        <fullName evidence="2">Uncharacterized protein</fullName>
    </submittedName>
</protein>
<reference evidence="2" key="1">
    <citation type="submission" date="2018-05" db="EMBL/GenBank/DDBJ databases">
        <authorList>
            <person name="Lanie J.A."/>
            <person name="Ng W.-L."/>
            <person name="Kazmierczak K.M."/>
            <person name="Andrzejewski T.M."/>
            <person name="Davidsen T.M."/>
            <person name="Wayne K.J."/>
            <person name="Tettelin H."/>
            <person name="Glass J.I."/>
            <person name="Rusch D."/>
            <person name="Podicherti R."/>
            <person name="Tsui H.-C.T."/>
            <person name="Winkler M.E."/>
        </authorList>
    </citation>
    <scope>NUCLEOTIDE SEQUENCE</scope>
</reference>
<name>A0A382D9M2_9ZZZZ</name>
<dbReference type="EMBL" id="UINC01038312">
    <property type="protein sequence ID" value="SVB35148.1"/>
    <property type="molecule type" value="Genomic_DNA"/>
</dbReference>
<organism evidence="2">
    <name type="scientific">marine metagenome</name>
    <dbReference type="NCBI Taxonomy" id="408172"/>
    <lineage>
        <taxon>unclassified sequences</taxon>
        <taxon>metagenomes</taxon>
        <taxon>ecological metagenomes</taxon>
    </lineage>
</organism>
<evidence type="ECO:0000256" key="1">
    <source>
        <dbReference type="SAM" id="MobiDB-lite"/>
    </source>
</evidence>
<feature type="non-terminal residue" evidence="2">
    <location>
        <position position="34"/>
    </location>
</feature>
<sequence length="34" mass="3733">MLEPKDPKVESSVEKDDDLQYSAGNIQVLKGLEG</sequence>
<feature type="compositionally biased region" description="Basic and acidic residues" evidence="1">
    <location>
        <begin position="1"/>
        <end position="14"/>
    </location>
</feature>
<proteinExistence type="predicted"/>
<evidence type="ECO:0000313" key="2">
    <source>
        <dbReference type="EMBL" id="SVB35148.1"/>
    </source>
</evidence>
<feature type="region of interest" description="Disordered" evidence="1">
    <location>
        <begin position="1"/>
        <end position="20"/>
    </location>
</feature>
<accession>A0A382D9M2</accession>
<gene>
    <name evidence="2" type="ORF">METZ01_LOCUS188002</name>
</gene>